<dbReference type="Pfam" id="PF09169">
    <property type="entry name" value="BRCA-2_helical"/>
    <property type="match status" value="1"/>
</dbReference>
<dbReference type="EMBL" id="JBBNAE010000001">
    <property type="protein sequence ID" value="KAK9154038.1"/>
    <property type="molecule type" value="Genomic_DNA"/>
</dbReference>
<evidence type="ECO:0000256" key="1">
    <source>
        <dbReference type="ARBA" id="ARBA00022737"/>
    </source>
</evidence>
<protein>
    <submittedName>
        <fullName evidence="9">Uncharacterized protein</fullName>
    </submittedName>
</protein>
<keyword evidence="4" id="KW-0233">DNA recombination</keyword>
<keyword evidence="2" id="KW-0227">DNA damage</keyword>
<dbReference type="SUPFAM" id="SSF81878">
    <property type="entry name" value="BRCA2 tower domain"/>
    <property type="match status" value="1"/>
</dbReference>
<dbReference type="Gene3D" id="2.40.50.140">
    <property type="entry name" value="Nucleic acid-binding proteins"/>
    <property type="match status" value="3"/>
</dbReference>
<dbReference type="InterPro" id="IPR002093">
    <property type="entry name" value="BRCA2_repeat"/>
</dbReference>
<dbReference type="InterPro" id="IPR036315">
    <property type="entry name" value="BRCA2_hlx_sf"/>
</dbReference>
<dbReference type="GO" id="GO:0006355">
    <property type="term" value="P:regulation of DNA-templated transcription"/>
    <property type="evidence" value="ECO:0007669"/>
    <property type="project" value="TreeGrafter"/>
</dbReference>
<proteinExistence type="predicted"/>
<dbReference type="InterPro" id="IPR015525">
    <property type="entry name" value="BRCA2"/>
</dbReference>
<feature type="region of interest" description="Disordered" evidence="6">
    <location>
        <begin position="396"/>
        <end position="421"/>
    </location>
</feature>
<comment type="caution">
    <text evidence="9">The sequence shown here is derived from an EMBL/GenBank/DDBJ whole genome shotgun (WGS) entry which is preliminary data.</text>
</comment>
<feature type="region of interest" description="Disordered" evidence="6">
    <location>
        <begin position="23"/>
        <end position="45"/>
    </location>
</feature>
<feature type="region of interest" description="Disordered" evidence="6">
    <location>
        <begin position="266"/>
        <end position="319"/>
    </location>
</feature>
<evidence type="ECO:0000256" key="2">
    <source>
        <dbReference type="ARBA" id="ARBA00022763"/>
    </source>
</evidence>
<keyword evidence="3" id="KW-0238">DNA-binding</keyword>
<dbReference type="Proteomes" id="UP001417504">
    <property type="component" value="Unassembled WGS sequence"/>
</dbReference>
<name>A0AAP0KLL8_9MAGN</name>
<evidence type="ECO:0000256" key="6">
    <source>
        <dbReference type="SAM" id="MobiDB-lite"/>
    </source>
</evidence>
<feature type="compositionally biased region" description="Basic and acidic residues" evidence="6">
    <location>
        <begin position="30"/>
        <end position="39"/>
    </location>
</feature>
<keyword evidence="1" id="KW-0677">Repeat</keyword>
<feature type="compositionally biased region" description="Polar residues" evidence="6">
    <location>
        <begin position="276"/>
        <end position="294"/>
    </location>
</feature>
<dbReference type="InterPro" id="IPR012340">
    <property type="entry name" value="NA-bd_OB-fold"/>
</dbReference>
<dbReference type="GO" id="GO:0003677">
    <property type="term" value="F:DNA binding"/>
    <property type="evidence" value="ECO:0007669"/>
    <property type="project" value="UniProtKB-KW"/>
</dbReference>
<evidence type="ECO:0000256" key="3">
    <source>
        <dbReference type="ARBA" id="ARBA00023125"/>
    </source>
</evidence>
<evidence type="ECO:0000313" key="10">
    <source>
        <dbReference type="Proteomes" id="UP001417504"/>
    </source>
</evidence>
<accession>A0AAP0KLL8</accession>
<dbReference type="PANTHER" id="PTHR11289">
    <property type="entry name" value="BREAST CANCER TYPE 2 SUSCEPTIBILITY PROTEIN BRCA2"/>
    <property type="match status" value="1"/>
</dbReference>
<keyword evidence="5" id="KW-0234">DNA repair</keyword>
<dbReference type="AlphaFoldDB" id="A0AAP0KLL8"/>
<keyword evidence="10" id="KW-1185">Reference proteome</keyword>
<evidence type="ECO:0000259" key="8">
    <source>
        <dbReference type="Pfam" id="PF09169"/>
    </source>
</evidence>
<evidence type="ECO:0000259" key="7">
    <source>
        <dbReference type="Pfam" id="PF09103"/>
    </source>
</evidence>
<dbReference type="InterPro" id="IPR015187">
    <property type="entry name" value="BRCA2_OB_1"/>
</dbReference>
<feature type="domain" description="Breast cancer type 2 susceptibility protein helical" evidence="8">
    <location>
        <begin position="506"/>
        <end position="576"/>
    </location>
</feature>
<gene>
    <name evidence="9" type="ORF">Sjap_001518</name>
</gene>
<dbReference type="PROSITE" id="PS50138">
    <property type="entry name" value="BRCA2_REPEAT"/>
    <property type="match status" value="1"/>
</dbReference>
<dbReference type="Pfam" id="PF00634">
    <property type="entry name" value="BRCA2"/>
    <property type="match status" value="2"/>
</dbReference>
<evidence type="ECO:0000313" key="9">
    <source>
        <dbReference type="EMBL" id="KAK9154038.1"/>
    </source>
</evidence>
<dbReference type="InterPro" id="IPR015252">
    <property type="entry name" value="BRCA2_hlx"/>
</dbReference>
<reference evidence="9 10" key="1">
    <citation type="submission" date="2024-01" db="EMBL/GenBank/DDBJ databases">
        <title>Genome assemblies of Stephania.</title>
        <authorList>
            <person name="Yang L."/>
        </authorList>
    </citation>
    <scope>NUCLEOTIDE SEQUENCE [LARGE SCALE GENOMIC DNA]</scope>
    <source>
        <strain evidence="9">QJT</strain>
        <tissue evidence="9">Leaf</tissue>
    </source>
</reference>
<dbReference type="PANTHER" id="PTHR11289:SF0">
    <property type="entry name" value="BREAST CANCER TYPE 2 SUSCEPTIBILITY PROTEIN"/>
    <property type="match status" value="1"/>
</dbReference>
<dbReference type="GO" id="GO:0000724">
    <property type="term" value="P:double-strand break repair via homologous recombination"/>
    <property type="evidence" value="ECO:0007669"/>
    <property type="project" value="InterPro"/>
</dbReference>
<sequence>MQTWQIFSDAGTGFRWAVTDQDPAIIPDQSRGDPTDRPHKPPSRMPSMADLLIEGSGVLFQCGGGNGEIASPMFWNGLGKSVRVKQSSIQRALSVLGEEDRVEEGQVRRADFGCDAPNSFFQTGSGKMVNVSSAGLIRAKALLGLEENSTNSAGCKTDGWDDGLHLEKTSGAHYEVGLNAASVPGNMNGFESIRKPPNHWDTEVCRSPANPPAVKFQTAGGRSISVSNDALQRARSLLGDSDSDTTTNKRATDGFQSLVFGKSRFSESSLNKENDPSTSFMRQDSGKSMCTFKSSLPDKGPFSIRTQESRSSDALTSGGDNLKKFDSNGFTYEGSYVPDTRVSCIRSSNGPCERRVGVDGFLPRDIGPGEIPIGRSKGGPLVDISNTIDTICAGQNQSMSGKRRSGWRSSISPFKRPRSSRFSTPLKNQISLLPNDSSTLASTDESGQIKKFPIAPYPLKPGRVTLEEYFGGPPCHQNLVENIPDKVKHMNAGTAATYVFHDDCLGGIGAEAFFDMLVQAGASNISKEWVTNHFKWIVWKLACYERGYPAKATGKVFTIANVFEELKYRYEREVNHGHRSALKKITEGDASPTSMMILCVSAIHTNPNERLQLKQAIPSLDDANKLAGSCFNENSNAAKIELTDGWYSLDARLDLPLSKQLREGKVFVGQKIRASKTVNLLLHINGTYRAHWADHLGMCKYPGAPLAFNCIKSSGGLVPKTFLGVTRIYPVLYKERRKDGGSIVRSERAESRMLHLYDQRRLAIAEGIMSEFESNVSTSHCKNESESEEGEKIFRILENAAEPEILMADMSTKQLSSISAYRAKQEERRRSAIEKGIEKALTDSGLCERQVTPFMRVRVIGLIGRHSNKKHSPKEGFVTIWSPTEKQRLKIVEGQAYMVAGLMPLNLDSDIIHLQARGSATTWKSLSSSEIANFDEFDVAALVVHVGEPRVCGHQKQQWVFVTDGSTSGNELQSEESSNALLAISFWFPIIENEPFLPVNYALEGSIVGFCNLIKRARDQINHLWVAEATDNSTYSLLNDLPTSSHLNEAAGAANRWAKISSLAIERLKEKVLFIIANSDMGGIRYLKVAYLLYVSLFGSLPSSVHV</sequence>
<evidence type="ECO:0000256" key="5">
    <source>
        <dbReference type="ARBA" id="ARBA00023204"/>
    </source>
</evidence>
<evidence type="ECO:0000256" key="4">
    <source>
        <dbReference type="ARBA" id="ARBA00023172"/>
    </source>
</evidence>
<organism evidence="9 10">
    <name type="scientific">Stephania japonica</name>
    <dbReference type="NCBI Taxonomy" id="461633"/>
    <lineage>
        <taxon>Eukaryota</taxon>
        <taxon>Viridiplantae</taxon>
        <taxon>Streptophyta</taxon>
        <taxon>Embryophyta</taxon>
        <taxon>Tracheophyta</taxon>
        <taxon>Spermatophyta</taxon>
        <taxon>Magnoliopsida</taxon>
        <taxon>Ranunculales</taxon>
        <taxon>Menispermaceae</taxon>
        <taxon>Menispermoideae</taxon>
        <taxon>Cissampelideae</taxon>
        <taxon>Stephania</taxon>
    </lineage>
</organism>
<dbReference type="Pfam" id="PF09103">
    <property type="entry name" value="BRCA-2_OB1"/>
    <property type="match status" value="1"/>
</dbReference>
<dbReference type="SUPFAM" id="SSF81872">
    <property type="entry name" value="BRCA2 helical domain"/>
    <property type="match status" value="1"/>
</dbReference>
<dbReference type="SUPFAM" id="SSF50249">
    <property type="entry name" value="Nucleic acid-binding proteins"/>
    <property type="match status" value="3"/>
</dbReference>
<feature type="domain" description="BRCA2 OB1" evidence="7">
    <location>
        <begin position="580"/>
        <end position="674"/>
    </location>
</feature>